<accession>A0A8H7T7B3</accession>
<dbReference type="SUPFAM" id="SSF54695">
    <property type="entry name" value="POZ domain"/>
    <property type="match status" value="1"/>
</dbReference>
<comment type="caution">
    <text evidence="1">The sequence shown here is derived from an EMBL/GenBank/DDBJ whole genome shotgun (WGS) entry which is preliminary data.</text>
</comment>
<name>A0A8H7T7B3_9HELO</name>
<dbReference type="EMBL" id="JAFJYH010000271">
    <property type="protein sequence ID" value="KAG4414301.1"/>
    <property type="molecule type" value="Genomic_DNA"/>
</dbReference>
<gene>
    <name evidence="1" type="ORF">IFR04_012547</name>
</gene>
<dbReference type="AlphaFoldDB" id="A0A8H7T7B3"/>
<dbReference type="PANTHER" id="PTHR47843">
    <property type="entry name" value="BTB DOMAIN-CONTAINING PROTEIN-RELATED"/>
    <property type="match status" value="1"/>
</dbReference>
<evidence type="ECO:0000313" key="1">
    <source>
        <dbReference type="EMBL" id="KAG4414301.1"/>
    </source>
</evidence>
<reference evidence="1" key="1">
    <citation type="submission" date="2021-02" db="EMBL/GenBank/DDBJ databases">
        <title>Genome sequence Cadophora malorum strain M34.</title>
        <authorList>
            <person name="Stefanovic E."/>
            <person name="Vu D."/>
            <person name="Scully C."/>
            <person name="Dijksterhuis J."/>
            <person name="Roader J."/>
            <person name="Houbraken J."/>
        </authorList>
    </citation>
    <scope>NUCLEOTIDE SEQUENCE</scope>
    <source>
        <strain evidence="1">M34</strain>
    </source>
</reference>
<keyword evidence="2" id="KW-1185">Reference proteome</keyword>
<evidence type="ECO:0008006" key="3">
    <source>
        <dbReference type="Google" id="ProtNLM"/>
    </source>
</evidence>
<evidence type="ECO:0000313" key="2">
    <source>
        <dbReference type="Proteomes" id="UP000664132"/>
    </source>
</evidence>
<organism evidence="1 2">
    <name type="scientific">Cadophora malorum</name>
    <dbReference type="NCBI Taxonomy" id="108018"/>
    <lineage>
        <taxon>Eukaryota</taxon>
        <taxon>Fungi</taxon>
        <taxon>Dikarya</taxon>
        <taxon>Ascomycota</taxon>
        <taxon>Pezizomycotina</taxon>
        <taxon>Leotiomycetes</taxon>
        <taxon>Helotiales</taxon>
        <taxon>Ploettnerulaceae</taxon>
        <taxon>Cadophora</taxon>
    </lineage>
</organism>
<dbReference type="OrthoDB" id="3545524at2759"/>
<dbReference type="PANTHER" id="PTHR47843:SF2">
    <property type="entry name" value="BTB DOMAIN-CONTAINING PROTEIN"/>
    <property type="match status" value="1"/>
</dbReference>
<protein>
    <recommendedName>
        <fullName evidence="3">BTB domain-containing protein</fullName>
    </recommendedName>
</protein>
<proteinExistence type="predicted"/>
<dbReference type="InterPro" id="IPR011333">
    <property type="entry name" value="SKP1/BTB/POZ_sf"/>
</dbReference>
<dbReference type="Gene3D" id="3.30.710.10">
    <property type="entry name" value="Potassium Channel Kv1.1, Chain A"/>
    <property type="match status" value="1"/>
</dbReference>
<sequence>MHNQLPPHLYGSALPAHVPYGGIGRQATGPARHGGQGHMNYAQVYGRGRANMYGQENMYGQGRVAMQAKAPEASTTDTQPGKKELSTKLSIASFLTPMKVIVGAEKIVFLVQKGIIVTESDIFKVACNDRWDSGQSNEIVLKEDDPKIFGIFLTWLLTGSIDNTSDMISIKSVSESSDSREENEQDENRLESVTSRYKQLLTCYFYGNFLQSKGFQNHIMDAIISLSKSIFEDDDLIGVWEDEVIRIWKNTPKSSPLTQFVLDYFVCCVDINEWVRDYPRNNELHEIYLSFFEDLVEVSISAARKANRPVEPWYKDSEEYHV</sequence>
<dbReference type="Proteomes" id="UP000664132">
    <property type="component" value="Unassembled WGS sequence"/>
</dbReference>